<proteinExistence type="predicted"/>
<reference evidence="2 3" key="1">
    <citation type="journal article" date="2012" name="Appl. Environ. Microbiol.">
        <title>Short-read sequencing for genomic analysis of the brown rot fungus Fibroporia radiculosa.</title>
        <authorList>
            <person name="Tang J.D."/>
            <person name="Perkins A.D."/>
            <person name="Sonstegard T.S."/>
            <person name="Schroeder S.G."/>
            <person name="Burgess S.C."/>
            <person name="Diehl S.V."/>
        </authorList>
    </citation>
    <scope>NUCLEOTIDE SEQUENCE [LARGE SCALE GENOMIC DNA]</scope>
    <source>
        <strain evidence="2 3">TFFH 294</strain>
    </source>
</reference>
<dbReference type="STRING" id="599839.J4I833"/>
<dbReference type="GeneID" id="24093622"/>
<feature type="compositionally biased region" description="Polar residues" evidence="1">
    <location>
        <begin position="14"/>
        <end position="27"/>
    </location>
</feature>
<dbReference type="HOGENOM" id="CLU_032498_1_0_1"/>
<accession>J4I833</accession>
<keyword evidence="3" id="KW-1185">Reference proteome</keyword>
<dbReference type="InParanoid" id="J4I833"/>
<protein>
    <submittedName>
        <fullName evidence="2">Uncharacterized protein</fullName>
    </submittedName>
</protein>
<evidence type="ECO:0000313" key="3">
    <source>
        <dbReference type="Proteomes" id="UP000006352"/>
    </source>
</evidence>
<feature type="region of interest" description="Disordered" evidence="1">
    <location>
        <begin position="431"/>
        <end position="478"/>
    </location>
</feature>
<organism evidence="2 3">
    <name type="scientific">Fibroporia radiculosa</name>
    <dbReference type="NCBI Taxonomy" id="599839"/>
    <lineage>
        <taxon>Eukaryota</taxon>
        <taxon>Fungi</taxon>
        <taxon>Dikarya</taxon>
        <taxon>Basidiomycota</taxon>
        <taxon>Agaricomycotina</taxon>
        <taxon>Agaricomycetes</taxon>
        <taxon>Polyporales</taxon>
        <taxon>Fibroporiaceae</taxon>
        <taxon>Fibroporia</taxon>
    </lineage>
</organism>
<dbReference type="RefSeq" id="XP_012177994.1">
    <property type="nucleotide sequence ID" value="XM_012322604.1"/>
</dbReference>
<gene>
    <name evidence="2" type="ORF">FIBRA_00715</name>
</gene>
<dbReference type="EMBL" id="HE796896">
    <property type="protein sequence ID" value="CCL98711.1"/>
    <property type="molecule type" value="Genomic_DNA"/>
</dbReference>
<evidence type="ECO:0000313" key="2">
    <source>
        <dbReference type="EMBL" id="CCL98711.1"/>
    </source>
</evidence>
<sequence>MLGPPSAAAGPSRQCESNSSQNLTPTQEVPAASTFGVFQYEPLPNPSPIPFQSRGHHASSVQSAQSSSNVNVEPAPSSYHPTPSASGMFDYSHYVPFNHTSNGWGDGLPVVSPGTYQYTQGVSHSAPGAYRAQIPQTLQNVQRSQPSPPPPPFHKQWDAVIRNFLSSAGLTQSARGFDADMVVMNSEWEQKRIPVALGELMKELHRLTENDVKQTNSGTDNNHPVERSLEERKLEYAHFADGVEPRSQTSVIKSVSEFLARNRARNDASNRVEFLQSLAEKKRRLDTSNDSNLQPEIASCARTDAKTQNRDIQMKYDIAKNEDGPLRRTMKSEFPKDVNEAHRQEHGSGGCIDVEQYPALDERIRNIESHAAIRYVPSPPKSLLDRLRFLEDHIVRLEKEYPPWAALHFNQPKRGWPPPPRATPLIVPSHLTSSTADDLPPADAPPLPGSHVSFAASSTVEATGKGKGKSGRTPKSSLHRAVMEKLEVQKAMHDIAGISNEGNT</sequence>
<feature type="region of interest" description="Disordered" evidence="1">
    <location>
        <begin position="1"/>
        <end position="82"/>
    </location>
</feature>
<dbReference type="AlphaFoldDB" id="J4I833"/>
<name>J4I833_9APHY</name>
<dbReference type="OrthoDB" id="5531344at2759"/>
<feature type="compositionally biased region" description="Low complexity" evidence="1">
    <location>
        <begin position="58"/>
        <end position="71"/>
    </location>
</feature>
<evidence type="ECO:0000256" key="1">
    <source>
        <dbReference type="SAM" id="MobiDB-lite"/>
    </source>
</evidence>
<dbReference type="Proteomes" id="UP000006352">
    <property type="component" value="Unassembled WGS sequence"/>
</dbReference>